<dbReference type="HOGENOM" id="CLU_122927_0_0_1"/>
<organism evidence="1 2">
    <name type="scientific">Oidiodendron maius (strain Zn)</name>
    <dbReference type="NCBI Taxonomy" id="913774"/>
    <lineage>
        <taxon>Eukaryota</taxon>
        <taxon>Fungi</taxon>
        <taxon>Dikarya</taxon>
        <taxon>Ascomycota</taxon>
        <taxon>Pezizomycotina</taxon>
        <taxon>Leotiomycetes</taxon>
        <taxon>Leotiomycetes incertae sedis</taxon>
        <taxon>Myxotrichaceae</taxon>
        <taxon>Oidiodendron</taxon>
    </lineage>
</organism>
<dbReference type="InParanoid" id="A0A0C3GTD4"/>
<reference evidence="1 2" key="1">
    <citation type="submission" date="2014-04" db="EMBL/GenBank/DDBJ databases">
        <authorList>
            <consortium name="DOE Joint Genome Institute"/>
            <person name="Kuo A."/>
            <person name="Martino E."/>
            <person name="Perotto S."/>
            <person name="Kohler A."/>
            <person name="Nagy L.G."/>
            <person name="Floudas D."/>
            <person name="Copeland A."/>
            <person name="Barry K.W."/>
            <person name="Cichocki N."/>
            <person name="Veneault-Fourrey C."/>
            <person name="LaButti K."/>
            <person name="Lindquist E.A."/>
            <person name="Lipzen A."/>
            <person name="Lundell T."/>
            <person name="Morin E."/>
            <person name="Murat C."/>
            <person name="Sun H."/>
            <person name="Tunlid A."/>
            <person name="Henrissat B."/>
            <person name="Grigoriev I.V."/>
            <person name="Hibbett D.S."/>
            <person name="Martin F."/>
            <person name="Nordberg H.P."/>
            <person name="Cantor M.N."/>
            <person name="Hua S.X."/>
        </authorList>
    </citation>
    <scope>NUCLEOTIDE SEQUENCE [LARGE SCALE GENOMIC DNA]</scope>
    <source>
        <strain evidence="1 2">Zn</strain>
    </source>
</reference>
<protein>
    <recommendedName>
        <fullName evidence="3">Cupin 2 conserved barrel domain-containing protein</fullName>
    </recommendedName>
</protein>
<dbReference type="InterPro" id="IPR011051">
    <property type="entry name" value="RmlC_Cupin_sf"/>
</dbReference>
<accession>A0A0C3GTD4</accession>
<keyword evidence="2" id="KW-1185">Reference proteome</keyword>
<proteinExistence type="predicted"/>
<dbReference type="OrthoDB" id="445803at2759"/>
<name>A0A0C3GTD4_OIDMZ</name>
<dbReference type="SUPFAM" id="SSF51182">
    <property type="entry name" value="RmlC-like cupins"/>
    <property type="match status" value="1"/>
</dbReference>
<sequence>MDQKSRAVHIPASYTKTEPAESFSNVDIPRSHCTWHTLLSSNLTPTDSLSAGIATLPPKTGNLCPHRHRQAEMYYVISGDAEHGVRNHTSNKDFRWLYVFPTSSFEDVVYRWSDEKTEAQR</sequence>
<dbReference type="Proteomes" id="UP000054321">
    <property type="component" value="Unassembled WGS sequence"/>
</dbReference>
<dbReference type="EMBL" id="KN832879">
    <property type="protein sequence ID" value="KIM99310.1"/>
    <property type="molecule type" value="Genomic_DNA"/>
</dbReference>
<evidence type="ECO:0000313" key="1">
    <source>
        <dbReference type="EMBL" id="KIM99310.1"/>
    </source>
</evidence>
<reference evidence="2" key="2">
    <citation type="submission" date="2015-01" db="EMBL/GenBank/DDBJ databases">
        <title>Evolutionary Origins and Diversification of the Mycorrhizal Mutualists.</title>
        <authorList>
            <consortium name="DOE Joint Genome Institute"/>
            <consortium name="Mycorrhizal Genomics Consortium"/>
            <person name="Kohler A."/>
            <person name="Kuo A."/>
            <person name="Nagy L.G."/>
            <person name="Floudas D."/>
            <person name="Copeland A."/>
            <person name="Barry K.W."/>
            <person name="Cichocki N."/>
            <person name="Veneault-Fourrey C."/>
            <person name="LaButti K."/>
            <person name="Lindquist E.A."/>
            <person name="Lipzen A."/>
            <person name="Lundell T."/>
            <person name="Morin E."/>
            <person name="Murat C."/>
            <person name="Riley R."/>
            <person name="Ohm R."/>
            <person name="Sun H."/>
            <person name="Tunlid A."/>
            <person name="Henrissat B."/>
            <person name="Grigoriev I.V."/>
            <person name="Hibbett D.S."/>
            <person name="Martin F."/>
        </authorList>
    </citation>
    <scope>NUCLEOTIDE SEQUENCE [LARGE SCALE GENOMIC DNA]</scope>
    <source>
        <strain evidence="2">Zn</strain>
    </source>
</reference>
<dbReference type="InterPro" id="IPR014710">
    <property type="entry name" value="RmlC-like_jellyroll"/>
</dbReference>
<dbReference type="Gene3D" id="2.60.120.10">
    <property type="entry name" value="Jelly Rolls"/>
    <property type="match status" value="1"/>
</dbReference>
<evidence type="ECO:0000313" key="2">
    <source>
        <dbReference type="Proteomes" id="UP000054321"/>
    </source>
</evidence>
<evidence type="ECO:0008006" key="3">
    <source>
        <dbReference type="Google" id="ProtNLM"/>
    </source>
</evidence>
<dbReference type="AlphaFoldDB" id="A0A0C3GTD4"/>
<gene>
    <name evidence="1" type="ORF">OIDMADRAFT_20016</name>
</gene>